<dbReference type="InterPro" id="IPR014031">
    <property type="entry name" value="Ketoacyl_synth_C"/>
</dbReference>
<dbReference type="AlphaFoldDB" id="K4NYJ1"/>
<dbReference type="Gene3D" id="3.40.47.10">
    <property type="match status" value="1"/>
</dbReference>
<dbReference type="Pfam" id="PF02801">
    <property type="entry name" value="Ketoacyl-synt_C"/>
    <property type="match status" value="1"/>
</dbReference>
<reference evidence="5" key="1">
    <citation type="journal article" date="2013" name="Proc. Natl. Acad. Sci. U.S.A.">
        <title>A new member of the 4-methylideneimidazole-5-one-containing aminomutase family from the enediyne kedarcidin biosynthetic pathway.</title>
        <authorList>
            <person name="Huang S.X."/>
            <person name="Lohman J.R."/>
            <person name="Huang T."/>
            <person name="Shen B."/>
        </authorList>
    </citation>
    <scope>NUCLEOTIDE SEQUENCE</scope>
    <source>
        <strain evidence="5">ATCC 53650</strain>
    </source>
</reference>
<comment type="similarity">
    <text evidence="1 3">Belongs to the thiolase-like superfamily. Beta-ketoacyl-ACP synthases family.</text>
</comment>
<dbReference type="SUPFAM" id="SSF53901">
    <property type="entry name" value="Thiolase-like"/>
    <property type="match status" value="2"/>
</dbReference>
<dbReference type="GO" id="GO:0006633">
    <property type="term" value="P:fatty acid biosynthetic process"/>
    <property type="evidence" value="ECO:0007669"/>
    <property type="project" value="TreeGrafter"/>
</dbReference>
<proteinExistence type="inferred from homology"/>
<evidence type="ECO:0000313" key="5">
    <source>
        <dbReference type="EMBL" id="AFV52178.1"/>
    </source>
</evidence>
<evidence type="ECO:0000256" key="2">
    <source>
        <dbReference type="ARBA" id="ARBA00022679"/>
    </source>
</evidence>
<evidence type="ECO:0000256" key="3">
    <source>
        <dbReference type="RuleBase" id="RU003694"/>
    </source>
</evidence>
<accession>K4NYJ1</accession>
<feature type="domain" description="Ketosynthase family 3 (KS3)" evidence="4">
    <location>
        <begin position="1"/>
        <end position="373"/>
    </location>
</feature>
<dbReference type="InterPro" id="IPR000794">
    <property type="entry name" value="Beta-ketoacyl_synthase"/>
</dbReference>
<dbReference type="Pfam" id="PF00109">
    <property type="entry name" value="ketoacyl-synt"/>
    <property type="match status" value="1"/>
</dbReference>
<dbReference type="GO" id="GO:0004315">
    <property type="term" value="F:3-oxoacyl-[acyl-carrier-protein] synthase activity"/>
    <property type="evidence" value="ECO:0007669"/>
    <property type="project" value="TreeGrafter"/>
</dbReference>
<keyword evidence="2 3" id="KW-0808">Transferase</keyword>
<organism evidence="5">
    <name type="scientific">Streptoalloteichus sp. ATCC 53650</name>
    <dbReference type="NCBI Taxonomy" id="756733"/>
    <lineage>
        <taxon>Bacteria</taxon>
        <taxon>Bacillati</taxon>
        <taxon>Actinomycetota</taxon>
        <taxon>Actinomycetes</taxon>
        <taxon>Pseudonocardiales</taxon>
        <taxon>Pseudonocardiaceae</taxon>
        <taxon>Streptoalloteichus</taxon>
    </lineage>
</organism>
<dbReference type="PANTHER" id="PTHR11712">
    <property type="entry name" value="POLYKETIDE SYNTHASE-RELATED"/>
    <property type="match status" value="1"/>
</dbReference>
<evidence type="ECO:0000259" key="4">
    <source>
        <dbReference type="PROSITE" id="PS52004"/>
    </source>
</evidence>
<dbReference type="PROSITE" id="PS52004">
    <property type="entry name" value="KS3_2"/>
    <property type="match status" value="1"/>
</dbReference>
<dbReference type="PANTHER" id="PTHR11712:SF347">
    <property type="entry name" value="BETA KETOACYL-ACYL CARRIER PROTEIN SYNTHASE"/>
    <property type="match status" value="1"/>
</dbReference>
<sequence>MGALVASSAVRTCFGDGARTFAALLSGRCGAGPLRYGDPAALNVAVGYHVADDVGGDHAGRAGRLLADCLVDAVRGAGLDPARQRVPVLVGTGLRELGGVEDWALTGTPFPLSHLDFGDVVRAALPGVADVVTLANACSAGGHALALAQDMVESGDAEAVVVAAADTMTRSMLAMIGKVTPEPGTRVRPFDRDRTGVLLGEGAAAVVVVGEGRPGRAVARIAGTGLSCDAHHETSPDVNGIVRSMRDAFDRAGRAPSEVDLVVAHGTGTALNDPAECRALREVLLAAGGDPLVTGVKGAVGHTSGSAALINLDVAARCLAHGVVPPVTGLREVLPEGAGLRFARGERVAARPELVQVNAFGFGGVNAVTLVEAA</sequence>
<dbReference type="InterPro" id="IPR020841">
    <property type="entry name" value="PKS_Beta-ketoAc_synthase_dom"/>
</dbReference>
<dbReference type="InterPro" id="IPR016039">
    <property type="entry name" value="Thiolase-like"/>
</dbReference>
<evidence type="ECO:0000256" key="1">
    <source>
        <dbReference type="ARBA" id="ARBA00008467"/>
    </source>
</evidence>
<dbReference type="InterPro" id="IPR014030">
    <property type="entry name" value="Ketoacyl_synth_N"/>
</dbReference>
<protein>
    <submittedName>
        <fullName evidence="5">Ketosynthase</fullName>
    </submittedName>
</protein>
<name>K4NYJ1_9PSEU</name>
<dbReference type="SMART" id="SM00825">
    <property type="entry name" value="PKS_KS"/>
    <property type="match status" value="1"/>
</dbReference>
<dbReference type="EMBL" id="JX679499">
    <property type="protein sequence ID" value="AFV52178.1"/>
    <property type="molecule type" value="Genomic_DNA"/>
</dbReference>